<evidence type="ECO:0000256" key="2">
    <source>
        <dbReference type="ARBA" id="ARBA00011270"/>
    </source>
</evidence>
<comment type="similarity">
    <text evidence="8 9">Belongs to the TrpA family.</text>
</comment>
<dbReference type="OrthoDB" id="9804578at2"/>
<dbReference type="AlphaFoldDB" id="F8EWW0"/>
<gene>
    <name evidence="8" type="primary">trpA</name>
    <name evidence="10" type="ordered locus">Spica_0178</name>
</gene>
<dbReference type="CDD" id="cd04724">
    <property type="entry name" value="Tryptophan_synthase_alpha"/>
    <property type="match status" value="1"/>
</dbReference>
<comment type="catalytic activity">
    <reaction evidence="7 8">
        <text>(1S,2R)-1-C-(indol-3-yl)glycerol 3-phosphate + L-serine = D-glyceraldehyde 3-phosphate + L-tryptophan + H2O</text>
        <dbReference type="Rhea" id="RHEA:10532"/>
        <dbReference type="ChEBI" id="CHEBI:15377"/>
        <dbReference type="ChEBI" id="CHEBI:33384"/>
        <dbReference type="ChEBI" id="CHEBI:57912"/>
        <dbReference type="ChEBI" id="CHEBI:58866"/>
        <dbReference type="ChEBI" id="CHEBI:59776"/>
        <dbReference type="EC" id="4.2.1.20"/>
    </reaction>
</comment>
<accession>F8EWW0</accession>
<dbReference type="HOGENOM" id="CLU_016734_0_0_12"/>
<name>F8EWW0_GRAC1</name>
<dbReference type="PANTHER" id="PTHR43406">
    <property type="entry name" value="TRYPTOPHAN SYNTHASE, ALPHA CHAIN"/>
    <property type="match status" value="1"/>
</dbReference>
<dbReference type="Pfam" id="PF00290">
    <property type="entry name" value="Trp_syntA"/>
    <property type="match status" value="1"/>
</dbReference>
<keyword evidence="6 8" id="KW-0456">Lyase</keyword>
<dbReference type="NCBIfam" id="TIGR00262">
    <property type="entry name" value="trpA"/>
    <property type="match status" value="1"/>
</dbReference>
<evidence type="ECO:0000256" key="4">
    <source>
        <dbReference type="ARBA" id="ARBA00022822"/>
    </source>
</evidence>
<dbReference type="HAMAP" id="MF_00131">
    <property type="entry name" value="Trp_synth_alpha"/>
    <property type="match status" value="1"/>
</dbReference>
<evidence type="ECO:0000256" key="5">
    <source>
        <dbReference type="ARBA" id="ARBA00023141"/>
    </source>
</evidence>
<keyword evidence="11" id="KW-1185">Reference proteome</keyword>
<evidence type="ECO:0000256" key="8">
    <source>
        <dbReference type="HAMAP-Rule" id="MF_00131"/>
    </source>
</evidence>
<feature type="active site" description="Proton acceptor" evidence="8">
    <location>
        <position position="47"/>
    </location>
</feature>
<keyword evidence="4 8" id="KW-0822">Tryptophan biosynthesis</keyword>
<evidence type="ECO:0000313" key="10">
    <source>
        <dbReference type="EMBL" id="AEJ18346.1"/>
    </source>
</evidence>
<dbReference type="EC" id="4.2.1.20" evidence="8"/>
<evidence type="ECO:0000256" key="1">
    <source>
        <dbReference type="ARBA" id="ARBA00004733"/>
    </source>
</evidence>
<evidence type="ECO:0000256" key="7">
    <source>
        <dbReference type="ARBA" id="ARBA00049047"/>
    </source>
</evidence>
<dbReference type="Proteomes" id="UP000000503">
    <property type="component" value="Chromosome"/>
</dbReference>
<keyword evidence="5 8" id="KW-0057">Aromatic amino acid biosynthesis</keyword>
<dbReference type="RefSeq" id="WP_013967659.1">
    <property type="nucleotide sequence ID" value="NC_015732.1"/>
</dbReference>
<proteinExistence type="inferred from homology"/>
<evidence type="ECO:0000256" key="6">
    <source>
        <dbReference type="ARBA" id="ARBA00023239"/>
    </source>
</evidence>
<dbReference type="PANTHER" id="PTHR43406:SF1">
    <property type="entry name" value="TRYPTOPHAN SYNTHASE ALPHA CHAIN, CHLOROPLASTIC"/>
    <property type="match status" value="1"/>
</dbReference>
<dbReference type="GO" id="GO:0005829">
    <property type="term" value="C:cytosol"/>
    <property type="evidence" value="ECO:0007669"/>
    <property type="project" value="TreeGrafter"/>
</dbReference>
<dbReference type="SUPFAM" id="SSF51366">
    <property type="entry name" value="Ribulose-phoshate binding barrel"/>
    <property type="match status" value="1"/>
</dbReference>
<comment type="subunit">
    <text evidence="2 8">Tetramer of two alpha and two beta chains.</text>
</comment>
<dbReference type="Gene3D" id="3.20.20.70">
    <property type="entry name" value="Aldolase class I"/>
    <property type="match status" value="1"/>
</dbReference>
<dbReference type="KEGG" id="scd:Spica_0178"/>
<dbReference type="STRING" id="744872.Spica_0178"/>
<reference evidence="11" key="1">
    <citation type="journal article" date="2013" name="Stand. Genomic Sci.">
        <title>Genome sequence of the thermophilic fresh-water bacterium Spirochaeta caldaria type strain (H1(T)), reclassification of Spirochaeta caldaria, Spirochaeta stenostrepta, and Spirochaeta zuelzerae in the genus Treponema as Treponema caldaria comb. nov., Treponema stenostrepta comb. nov., and Treponema zuelzerae comb. nov., and emendation of the genus Treponema.</title>
        <authorList>
            <person name="Abt B."/>
            <person name="Goker M."/>
            <person name="Scheuner C."/>
            <person name="Han C."/>
            <person name="Lu M."/>
            <person name="Misra M."/>
            <person name="Lapidus A."/>
            <person name="Nolan M."/>
            <person name="Lucas S."/>
            <person name="Hammon N."/>
            <person name="Deshpande S."/>
            <person name="Cheng J.F."/>
            <person name="Tapia R."/>
            <person name="Goodwin L.A."/>
            <person name="Pitluck S."/>
            <person name="Liolios K."/>
            <person name="Pagani I."/>
            <person name="Ivanova N."/>
            <person name="Mavromatis K."/>
            <person name="Mikhailova N."/>
            <person name="Huntemann M."/>
            <person name="Pati A."/>
            <person name="Chen A."/>
            <person name="Palaniappan K."/>
            <person name="Land M."/>
            <person name="Hauser L."/>
            <person name="Jeffries C.D."/>
            <person name="Rohde M."/>
            <person name="Spring S."/>
            <person name="Gronow S."/>
            <person name="Detter J.C."/>
            <person name="Bristow J."/>
            <person name="Eisen J.A."/>
            <person name="Markowitz V."/>
            <person name="Hugenholtz P."/>
            <person name="Kyrpides N.C."/>
            <person name="Woyke T."/>
            <person name="Klenk H.P."/>
        </authorList>
    </citation>
    <scope>NUCLEOTIDE SEQUENCE</scope>
    <source>
        <strain evidence="11">ATCC 51460 / DSM 7334 / H1</strain>
    </source>
</reference>
<evidence type="ECO:0000313" key="11">
    <source>
        <dbReference type="Proteomes" id="UP000000503"/>
    </source>
</evidence>
<comment type="pathway">
    <text evidence="1 8">Amino-acid biosynthesis; L-tryptophan biosynthesis; L-tryptophan from chorismate: step 5/5.</text>
</comment>
<dbReference type="InterPro" id="IPR002028">
    <property type="entry name" value="Trp_synthase_suA"/>
</dbReference>
<dbReference type="EMBL" id="CP002868">
    <property type="protein sequence ID" value="AEJ18346.1"/>
    <property type="molecule type" value="Genomic_DNA"/>
</dbReference>
<dbReference type="UniPathway" id="UPA00035">
    <property type="reaction ID" value="UER00044"/>
</dbReference>
<protein>
    <recommendedName>
        <fullName evidence="8">Tryptophan synthase alpha chain</fullName>
        <ecNumber evidence="8">4.2.1.20</ecNumber>
    </recommendedName>
</protein>
<dbReference type="eggNOG" id="COG0159">
    <property type="taxonomic scope" value="Bacteria"/>
</dbReference>
<dbReference type="InterPro" id="IPR013785">
    <property type="entry name" value="Aldolase_TIM"/>
</dbReference>
<evidence type="ECO:0000256" key="3">
    <source>
        <dbReference type="ARBA" id="ARBA00022605"/>
    </source>
</evidence>
<feature type="active site" description="Proton acceptor" evidence="8">
    <location>
        <position position="36"/>
    </location>
</feature>
<dbReference type="InterPro" id="IPR011060">
    <property type="entry name" value="RibuloseP-bd_barrel"/>
</dbReference>
<evidence type="ECO:0000256" key="9">
    <source>
        <dbReference type="RuleBase" id="RU003662"/>
    </source>
</evidence>
<keyword evidence="3 8" id="KW-0028">Amino-acid biosynthesis</keyword>
<comment type="function">
    <text evidence="8">The alpha subunit is responsible for the aldol cleavage of indoleglycerol phosphate to indole and glyceraldehyde 3-phosphate.</text>
</comment>
<dbReference type="GO" id="GO:0004834">
    <property type="term" value="F:tryptophan synthase activity"/>
    <property type="evidence" value="ECO:0007669"/>
    <property type="project" value="UniProtKB-UniRule"/>
</dbReference>
<sequence>MQPITLMAHLVANYPDPSGCLAAAEALVEAGTRYLEVQIPFSDPSADGRSIMNACAATLEAGFSVADAFHLVQELKGRYPQIPLFVMAYANLVVSPGVDAFVHRLHQAGVSGLIVPDLPFDRDEGLAAACAAYTEPVISAIPVAAPSMSRERLINMVSLGRPYLYAALRTGITGQATEIADSTKEFLALCGSGGSKVLGGFGIRSHAQALQVADHVHAVVAGSVFVDAISKAVEAHGVVRNGSFRGSSRVRDEAIRNLVREQVLEIIQGA</sequence>
<organism evidence="10 11">
    <name type="scientific">Gracilinema caldarium (strain ATCC 51460 / DSM 7334 / H1)</name>
    <name type="common">Treponema caldarium</name>
    <dbReference type="NCBI Taxonomy" id="744872"/>
    <lineage>
        <taxon>Bacteria</taxon>
        <taxon>Pseudomonadati</taxon>
        <taxon>Spirochaetota</taxon>
        <taxon>Spirochaetia</taxon>
        <taxon>Spirochaetales</taxon>
        <taxon>Breznakiellaceae</taxon>
        <taxon>Gracilinema</taxon>
    </lineage>
</organism>